<dbReference type="AlphaFoldDB" id="A0AAV5SDH7"/>
<feature type="domain" description="BTB" evidence="1">
    <location>
        <begin position="27"/>
        <end position="56"/>
    </location>
</feature>
<evidence type="ECO:0000313" key="3">
    <source>
        <dbReference type="Proteomes" id="UP001432027"/>
    </source>
</evidence>
<organism evidence="2 3">
    <name type="scientific">Pristionchus entomophagus</name>
    <dbReference type="NCBI Taxonomy" id="358040"/>
    <lineage>
        <taxon>Eukaryota</taxon>
        <taxon>Metazoa</taxon>
        <taxon>Ecdysozoa</taxon>
        <taxon>Nematoda</taxon>
        <taxon>Chromadorea</taxon>
        <taxon>Rhabditida</taxon>
        <taxon>Rhabditina</taxon>
        <taxon>Diplogasteromorpha</taxon>
        <taxon>Diplogasteroidea</taxon>
        <taxon>Neodiplogasteridae</taxon>
        <taxon>Pristionchus</taxon>
    </lineage>
</organism>
<accession>A0AAV5SDH7</accession>
<dbReference type="Pfam" id="PF00651">
    <property type="entry name" value="BTB"/>
    <property type="match status" value="1"/>
</dbReference>
<dbReference type="Gene3D" id="3.30.710.10">
    <property type="entry name" value="Potassium Channel Kv1.1, Chain A"/>
    <property type="match status" value="1"/>
</dbReference>
<reference evidence="2" key="1">
    <citation type="submission" date="2023-10" db="EMBL/GenBank/DDBJ databases">
        <title>Genome assembly of Pristionchus species.</title>
        <authorList>
            <person name="Yoshida K."/>
            <person name="Sommer R.J."/>
        </authorList>
    </citation>
    <scope>NUCLEOTIDE SEQUENCE</scope>
    <source>
        <strain evidence="2">RS0144</strain>
    </source>
</reference>
<sequence>SNLNVNLATISRKFHSRDFADPSEPHHDVALMIDGRRVYVSKQFLSIHSSFFQTMFYVRCFRYHKTRRSL</sequence>
<dbReference type="InterPro" id="IPR011333">
    <property type="entry name" value="SKP1/BTB/POZ_sf"/>
</dbReference>
<evidence type="ECO:0000313" key="2">
    <source>
        <dbReference type="EMBL" id="GMS78084.1"/>
    </source>
</evidence>
<protein>
    <recommendedName>
        <fullName evidence="1">BTB domain-containing protein</fullName>
    </recommendedName>
</protein>
<dbReference type="InterPro" id="IPR000210">
    <property type="entry name" value="BTB/POZ_dom"/>
</dbReference>
<keyword evidence="3" id="KW-1185">Reference proteome</keyword>
<evidence type="ECO:0000259" key="1">
    <source>
        <dbReference type="PROSITE" id="PS50097"/>
    </source>
</evidence>
<dbReference type="SUPFAM" id="SSF54695">
    <property type="entry name" value="POZ domain"/>
    <property type="match status" value="1"/>
</dbReference>
<feature type="non-terminal residue" evidence="2">
    <location>
        <position position="1"/>
    </location>
</feature>
<dbReference type="Proteomes" id="UP001432027">
    <property type="component" value="Unassembled WGS sequence"/>
</dbReference>
<dbReference type="PROSITE" id="PS50097">
    <property type="entry name" value="BTB"/>
    <property type="match status" value="1"/>
</dbReference>
<name>A0AAV5SDH7_9BILA</name>
<proteinExistence type="predicted"/>
<gene>
    <name evidence="2" type="ORF">PENTCL1PPCAC_259</name>
</gene>
<dbReference type="EMBL" id="BTSX01000001">
    <property type="protein sequence ID" value="GMS78084.1"/>
    <property type="molecule type" value="Genomic_DNA"/>
</dbReference>
<comment type="caution">
    <text evidence="2">The sequence shown here is derived from an EMBL/GenBank/DDBJ whole genome shotgun (WGS) entry which is preliminary data.</text>
</comment>